<proteinExistence type="predicted"/>
<dbReference type="AlphaFoldDB" id="A0A059FXM6"/>
<organism evidence="1 2">
    <name type="scientific">Hyphomonas hirschiana VP5</name>
    <dbReference type="NCBI Taxonomy" id="1280951"/>
    <lineage>
        <taxon>Bacteria</taxon>
        <taxon>Pseudomonadati</taxon>
        <taxon>Pseudomonadota</taxon>
        <taxon>Alphaproteobacteria</taxon>
        <taxon>Hyphomonadales</taxon>
        <taxon>Hyphomonadaceae</taxon>
        <taxon>Hyphomonas</taxon>
    </lineage>
</organism>
<name>A0A059FXM6_9PROT</name>
<sequence>MRIRLFLASALMGTLPAYGEIDGHGPDAWRVTGVAEEDVLNARTGPGTSYPVIEHFTHDERGMQQITCVPFYPPAYFMTLSETEMADLPPRWCLMRSADMGRAGWVAQQYIRPDDAFATPKTELAGSGDELVLEAQRLVQALYDAADPASEDGTHPLNPANAGDYFSSDVVESMKASPLGADPLYGAQDFEGTISKPLPDPDQPVLRGMITLHVDIVNFGQKQRVTFRLRPDTSLPRSPIRIFRIEHDGWSFPERPSE</sequence>
<evidence type="ECO:0000313" key="2">
    <source>
        <dbReference type="Proteomes" id="UP000025061"/>
    </source>
</evidence>
<comment type="caution">
    <text evidence="1">The sequence shown here is derived from an EMBL/GenBank/DDBJ whole genome shotgun (WGS) entry which is preliminary data.</text>
</comment>
<dbReference type="OrthoDB" id="964913at2"/>
<evidence type="ECO:0000313" key="1">
    <source>
        <dbReference type="EMBL" id="KCZ95256.1"/>
    </source>
</evidence>
<protein>
    <recommendedName>
        <fullName evidence="3">SH3 domain-containing protein</fullName>
    </recommendedName>
</protein>
<evidence type="ECO:0008006" key="3">
    <source>
        <dbReference type="Google" id="ProtNLM"/>
    </source>
</evidence>
<dbReference type="Proteomes" id="UP000025061">
    <property type="component" value="Unassembled WGS sequence"/>
</dbReference>
<dbReference type="RefSeq" id="WP_011647465.1">
    <property type="nucleotide sequence ID" value="NZ_ARYI01000004.1"/>
</dbReference>
<dbReference type="EMBL" id="ARYI01000004">
    <property type="protein sequence ID" value="KCZ95256.1"/>
    <property type="molecule type" value="Genomic_DNA"/>
</dbReference>
<reference evidence="1 2" key="1">
    <citation type="submission" date="2013-04" db="EMBL/GenBank/DDBJ databases">
        <title>Hyphomonas hirschiana VP5 Genome Sequencing.</title>
        <authorList>
            <person name="Lai Q."/>
            <person name="Shao Z."/>
        </authorList>
    </citation>
    <scope>NUCLEOTIDE SEQUENCE [LARGE SCALE GENOMIC DNA]</scope>
    <source>
        <strain evidence="1 2">VP5</strain>
    </source>
</reference>
<keyword evidence="2" id="KW-1185">Reference proteome</keyword>
<accession>A0A059FXM6</accession>
<gene>
    <name evidence="1" type="ORF">HHI_06284</name>
</gene>
<dbReference type="PATRIC" id="fig|1280951.3.peg.1268"/>